<name>A0A561C0F3_9ACTN</name>
<dbReference type="InterPro" id="IPR025966">
    <property type="entry name" value="OppC_N"/>
</dbReference>
<keyword evidence="2 7" id="KW-0813">Transport</keyword>
<dbReference type="Pfam" id="PF00528">
    <property type="entry name" value="BPD_transp_1"/>
    <property type="match status" value="1"/>
</dbReference>
<dbReference type="SUPFAM" id="SSF161098">
    <property type="entry name" value="MetI-like"/>
    <property type="match status" value="1"/>
</dbReference>
<feature type="transmembrane region" description="Helical" evidence="7">
    <location>
        <begin position="123"/>
        <end position="142"/>
    </location>
</feature>
<keyword evidence="3" id="KW-1003">Cell membrane</keyword>
<dbReference type="GO" id="GO:0055085">
    <property type="term" value="P:transmembrane transport"/>
    <property type="evidence" value="ECO:0007669"/>
    <property type="project" value="InterPro"/>
</dbReference>
<dbReference type="AlphaFoldDB" id="A0A561C0F3"/>
<organism evidence="9 10">
    <name type="scientific">Kribbella amoyensis</name>
    <dbReference type="NCBI Taxonomy" id="996641"/>
    <lineage>
        <taxon>Bacteria</taxon>
        <taxon>Bacillati</taxon>
        <taxon>Actinomycetota</taxon>
        <taxon>Actinomycetes</taxon>
        <taxon>Propionibacteriales</taxon>
        <taxon>Kribbellaceae</taxon>
        <taxon>Kribbella</taxon>
    </lineage>
</organism>
<dbReference type="PROSITE" id="PS50928">
    <property type="entry name" value="ABC_TM1"/>
    <property type="match status" value="1"/>
</dbReference>
<feature type="transmembrane region" description="Helical" evidence="7">
    <location>
        <begin position="205"/>
        <end position="227"/>
    </location>
</feature>
<feature type="transmembrane region" description="Helical" evidence="7">
    <location>
        <begin position="88"/>
        <end position="111"/>
    </location>
</feature>
<protein>
    <submittedName>
        <fullName evidence="9">Peptide/nickel transport system permease protein</fullName>
    </submittedName>
</protein>
<dbReference type="EMBL" id="VIVK01000001">
    <property type="protein sequence ID" value="TWD84625.1"/>
    <property type="molecule type" value="Genomic_DNA"/>
</dbReference>
<evidence type="ECO:0000256" key="6">
    <source>
        <dbReference type="ARBA" id="ARBA00023136"/>
    </source>
</evidence>
<dbReference type="CDD" id="cd06261">
    <property type="entry name" value="TM_PBP2"/>
    <property type="match status" value="1"/>
</dbReference>
<evidence type="ECO:0000313" key="10">
    <source>
        <dbReference type="Proteomes" id="UP000318380"/>
    </source>
</evidence>
<dbReference type="Pfam" id="PF12911">
    <property type="entry name" value="OppC_N"/>
    <property type="match status" value="1"/>
</dbReference>
<dbReference type="PANTHER" id="PTHR43386:SF25">
    <property type="entry name" value="PEPTIDE ABC TRANSPORTER PERMEASE PROTEIN"/>
    <property type="match status" value="1"/>
</dbReference>
<evidence type="ECO:0000256" key="4">
    <source>
        <dbReference type="ARBA" id="ARBA00022692"/>
    </source>
</evidence>
<evidence type="ECO:0000256" key="3">
    <source>
        <dbReference type="ARBA" id="ARBA00022475"/>
    </source>
</evidence>
<evidence type="ECO:0000256" key="7">
    <source>
        <dbReference type="RuleBase" id="RU363032"/>
    </source>
</evidence>
<dbReference type="OrthoDB" id="3531748at2"/>
<evidence type="ECO:0000256" key="5">
    <source>
        <dbReference type="ARBA" id="ARBA00022989"/>
    </source>
</evidence>
<gene>
    <name evidence="9" type="ORF">FB561_5819</name>
</gene>
<feature type="transmembrane region" description="Helical" evidence="7">
    <location>
        <begin position="148"/>
        <end position="166"/>
    </location>
</feature>
<sequence>MSNTSGSQAHRRLEPLRRFAQSKSAVVGATGLLILIVVAVFAPLIAPFDPNAQSGGSLLGPSGGHLLGTDQLGRDILSRMIHGARASLIAAAGAVVVGAGIGVPLGLLAGYLGRWVDAIAMRFVDLLLAVPGILLALVMIVALGSGRLNLVLAIGIGAVPEFARLTRVATLEIRDRDFVLAARGMGASTPDTLVRTVLPNVLGPIVIQVVVTASMAVVVEAGLAFLGLGTPPPAPSWGGMLQDARSYLYQSPSYGLFPGLCLVATVFCLDRIGRGLRLAVSGAGRQAAANVTTGGAV</sequence>
<evidence type="ECO:0000259" key="8">
    <source>
        <dbReference type="PROSITE" id="PS50928"/>
    </source>
</evidence>
<keyword evidence="6 7" id="KW-0472">Membrane</keyword>
<comment type="subcellular location">
    <subcellularLocation>
        <location evidence="1 7">Cell membrane</location>
        <topology evidence="1 7">Multi-pass membrane protein</topology>
    </subcellularLocation>
</comment>
<keyword evidence="5 7" id="KW-1133">Transmembrane helix</keyword>
<dbReference type="InterPro" id="IPR035906">
    <property type="entry name" value="MetI-like_sf"/>
</dbReference>
<proteinExistence type="inferred from homology"/>
<dbReference type="RefSeq" id="WP_145812136.1">
    <property type="nucleotide sequence ID" value="NZ_VIVK01000001.1"/>
</dbReference>
<evidence type="ECO:0000256" key="2">
    <source>
        <dbReference type="ARBA" id="ARBA00022448"/>
    </source>
</evidence>
<keyword evidence="10" id="KW-1185">Reference proteome</keyword>
<accession>A0A561C0F3</accession>
<evidence type="ECO:0000313" key="9">
    <source>
        <dbReference type="EMBL" id="TWD84625.1"/>
    </source>
</evidence>
<comment type="similarity">
    <text evidence="7">Belongs to the binding-protein-dependent transport system permease family.</text>
</comment>
<reference evidence="9 10" key="1">
    <citation type="submission" date="2019-06" db="EMBL/GenBank/DDBJ databases">
        <title>Sequencing the genomes of 1000 actinobacteria strains.</title>
        <authorList>
            <person name="Klenk H.-P."/>
        </authorList>
    </citation>
    <scope>NUCLEOTIDE SEQUENCE [LARGE SCALE GENOMIC DNA]</scope>
    <source>
        <strain evidence="9 10">DSM 24683</strain>
    </source>
</reference>
<feature type="transmembrane region" description="Helical" evidence="7">
    <location>
        <begin position="247"/>
        <end position="269"/>
    </location>
</feature>
<feature type="domain" description="ABC transmembrane type-1" evidence="8">
    <location>
        <begin position="84"/>
        <end position="273"/>
    </location>
</feature>
<dbReference type="InterPro" id="IPR000515">
    <property type="entry name" value="MetI-like"/>
</dbReference>
<keyword evidence="4 7" id="KW-0812">Transmembrane</keyword>
<dbReference type="GO" id="GO:0005886">
    <property type="term" value="C:plasma membrane"/>
    <property type="evidence" value="ECO:0007669"/>
    <property type="project" value="UniProtKB-SubCell"/>
</dbReference>
<dbReference type="Proteomes" id="UP000318380">
    <property type="component" value="Unassembled WGS sequence"/>
</dbReference>
<feature type="transmembrane region" description="Helical" evidence="7">
    <location>
        <begin position="25"/>
        <end position="46"/>
    </location>
</feature>
<evidence type="ECO:0000256" key="1">
    <source>
        <dbReference type="ARBA" id="ARBA00004651"/>
    </source>
</evidence>
<dbReference type="InterPro" id="IPR050366">
    <property type="entry name" value="BP-dependent_transpt_permease"/>
</dbReference>
<dbReference type="Gene3D" id="1.10.3720.10">
    <property type="entry name" value="MetI-like"/>
    <property type="match status" value="1"/>
</dbReference>
<dbReference type="PANTHER" id="PTHR43386">
    <property type="entry name" value="OLIGOPEPTIDE TRANSPORT SYSTEM PERMEASE PROTEIN APPC"/>
    <property type="match status" value="1"/>
</dbReference>
<comment type="caution">
    <text evidence="9">The sequence shown here is derived from an EMBL/GenBank/DDBJ whole genome shotgun (WGS) entry which is preliminary data.</text>
</comment>